<sequence length="63" mass="7012">MNIGITDATLAIVTINKDMKSSNFPVFYAENEKELQDRALIISKTMGGMVHDVLHGTLIIVRH</sequence>
<proteinExistence type="predicted"/>
<dbReference type="InterPro" id="IPR054055">
    <property type="entry name" value="YpzH"/>
</dbReference>
<protein>
    <submittedName>
        <fullName evidence="1">Uncharacterized protein</fullName>
    </submittedName>
</protein>
<dbReference type="OrthoDB" id="1955035at2"/>
<reference evidence="1 2" key="1">
    <citation type="submission" date="2015-01" db="EMBL/GenBank/DDBJ databases">
        <authorList>
            <person name="Aslett A.Martin."/>
            <person name="De Silva Nishadi"/>
        </authorList>
    </citation>
    <scope>NUCLEOTIDE SEQUENCE [LARGE SCALE GENOMIC DNA]</scope>
    <source>
        <strain evidence="1 2">R28058</strain>
    </source>
</reference>
<dbReference type="Proteomes" id="UP000049127">
    <property type="component" value="Unassembled WGS sequence"/>
</dbReference>
<gene>
    <name evidence="1" type="ORF">R28058_24601</name>
</gene>
<organism evidence="1 2">
    <name type="scientific">Paraclostridium sordellii</name>
    <name type="common">Clostridium sordellii</name>
    <dbReference type="NCBI Taxonomy" id="1505"/>
    <lineage>
        <taxon>Bacteria</taxon>
        <taxon>Bacillati</taxon>
        <taxon>Bacillota</taxon>
        <taxon>Clostridia</taxon>
        <taxon>Peptostreptococcales</taxon>
        <taxon>Peptostreptococcaceae</taxon>
        <taxon>Paraclostridium</taxon>
    </lineage>
</organism>
<dbReference type="RefSeq" id="WP_055336699.1">
    <property type="nucleotide sequence ID" value="NZ_CDNF01000025.1"/>
</dbReference>
<evidence type="ECO:0000313" key="1">
    <source>
        <dbReference type="EMBL" id="CEQ04742.1"/>
    </source>
</evidence>
<evidence type="ECO:0000313" key="2">
    <source>
        <dbReference type="Proteomes" id="UP000049127"/>
    </source>
</evidence>
<name>A0A0C7QLK0_PARSO</name>
<accession>A0A0C7QLK0</accession>
<dbReference type="AlphaFoldDB" id="A0A0C7QLK0"/>
<dbReference type="EMBL" id="CEKZ01000014">
    <property type="protein sequence ID" value="CEQ04742.1"/>
    <property type="molecule type" value="Genomic_DNA"/>
</dbReference>
<dbReference type="Pfam" id="PF21835">
    <property type="entry name" value="YIEGIA_cap"/>
    <property type="match status" value="1"/>
</dbReference>